<protein>
    <recommendedName>
        <fullName evidence="3">DUF3857 domain-containing protein</fullName>
    </recommendedName>
</protein>
<accession>A0A1S1YVK4</accession>
<dbReference type="Gene3D" id="2.60.120.1130">
    <property type="match status" value="1"/>
</dbReference>
<comment type="caution">
    <text evidence="1">The sequence shown here is derived from an EMBL/GenBank/DDBJ whole genome shotgun (WGS) entry which is preliminary data.</text>
</comment>
<name>A0A1S1YVK4_FLAPC</name>
<dbReference type="Gene3D" id="2.60.40.3140">
    <property type="match status" value="1"/>
</dbReference>
<reference evidence="1 2" key="1">
    <citation type="journal article" date="2012" name="Int. J. Syst. Evol. Microbiol.">
        <title>Flammeovirga pacifica sp. nov., isolated from deep-sea sediment.</title>
        <authorList>
            <person name="Xu H."/>
            <person name="Fu Y."/>
            <person name="Yang N."/>
            <person name="Ding Z."/>
            <person name="Lai Q."/>
            <person name="Zeng R."/>
        </authorList>
    </citation>
    <scope>NUCLEOTIDE SEQUENCE [LARGE SCALE GENOMIC DNA]</scope>
    <source>
        <strain evidence="2">DSM 24597 / LMG 26175 / WPAGA1</strain>
    </source>
</reference>
<dbReference type="STRING" id="915059.NH26_00110"/>
<keyword evidence="2" id="KW-1185">Reference proteome</keyword>
<gene>
    <name evidence="1" type="ORF">NH26_00110</name>
</gene>
<dbReference type="Gene3D" id="3.10.620.30">
    <property type="match status" value="1"/>
</dbReference>
<evidence type="ECO:0000313" key="1">
    <source>
        <dbReference type="EMBL" id="OHX64855.1"/>
    </source>
</evidence>
<evidence type="ECO:0008006" key="3">
    <source>
        <dbReference type="Google" id="ProtNLM"/>
    </source>
</evidence>
<dbReference type="EMBL" id="JRYR02000001">
    <property type="protein sequence ID" value="OHX64855.1"/>
    <property type="molecule type" value="Genomic_DNA"/>
</dbReference>
<sequence length="630" mass="72669">MEYGKVNLLDFNITIPNNDDAYVLFDKGEVKFSYNERKGYVVIFTKTKRILIGSDKGMEQAEVEVPLYHGSNGPEAIYSFEACSYNIENSAIVTEKIGKKDLLEEKLTEKHYINKFTLPKVKKGTVIEYTYKIESPYIFQLPEWRFQDRIPTKFSQYTISMIPIYSYIYTTQGISKFSSTKQKILNGKFPYHGKNYDVIKYEFVMENTIGFKDEKFISSRSDYIQQLQFQLSEYQSSTGSIVKVLNTYEKYIDELRKDARFGKYIKKSTSFAKKVFEEHPELIEGTKQEQVEKMIRFVKDELNFNKIGSILADASPKKVYEDKEGNIAEINFFLGGLLNAIGVEVEPVILSTRGNGKINKKYPFQDRINYVILLINIDGRKELVDASEPLLDNFVLPIRCNNGDGLVIGAETTGWVKVGNKSTSLNSTIVMINAIDVENKVANVSYVNNTNKLEAYKEKLKFENNNDLIKKKLIDRGFKSLDKFKSQNYDSYIRNYRIAASGATEIETFQEHVVILPFLKIYDDENPFTQHIRTYPIDFVNAVTNYGKSTIVIPEGYEFVEGPKSYSLKNYSLDVIIDTKLENDKVSVEFKFNIKKAMFAPEDYFMIKKVYDKYLECITTPVVLKKSVEQ</sequence>
<organism evidence="1 2">
    <name type="scientific">Flammeovirga pacifica</name>
    <dbReference type="NCBI Taxonomy" id="915059"/>
    <lineage>
        <taxon>Bacteria</taxon>
        <taxon>Pseudomonadati</taxon>
        <taxon>Bacteroidota</taxon>
        <taxon>Cytophagia</taxon>
        <taxon>Cytophagales</taxon>
        <taxon>Flammeovirgaceae</taxon>
        <taxon>Flammeovirga</taxon>
    </lineage>
</organism>
<proteinExistence type="predicted"/>
<dbReference type="Proteomes" id="UP000179797">
    <property type="component" value="Unassembled WGS sequence"/>
</dbReference>
<dbReference type="AlphaFoldDB" id="A0A1S1YVK4"/>
<evidence type="ECO:0000313" key="2">
    <source>
        <dbReference type="Proteomes" id="UP000179797"/>
    </source>
</evidence>